<dbReference type="EMBL" id="MU795010">
    <property type="protein sequence ID" value="KAJ3812845.1"/>
    <property type="molecule type" value="Genomic_DNA"/>
</dbReference>
<keyword evidence="2" id="KW-1185">Reference proteome</keyword>
<comment type="caution">
    <text evidence="1">The sequence shown here is derived from an EMBL/GenBank/DDBJ whole genome shotgun (WGS) entry which is preliminary data.</text>
</comment>
<dbReference type="Proteomes" id="UP001163835">
    <property type="component" value="Unassembled WGS sequence"/>
</dbReference>
<name>A0ACC1U755_9AGAR</name>
<sequence>MGQFFYLINLDKRQNKGDFEPFDDCYSILDLLLHEDPKQSWAGDRIIMLGDEIDTRYDVPERWESVRPSLRALCIKALKDDDDDDYSSVDADDPDKEGGSDAEVNEDDEDGSNEDEEDAADGTGKDSNKEIKAAMTEKERGDVEDIGTGHELRNRKHTSGEVGKDTISIKCSIEAHIEAKDAENQKGTENQENKFQVEDSKVLSKSTVPLLRGKEIGNNHVLRNLSNFEYVRGNALAVRKCNLDEQPGEEEKDASRYRSDIQLPHLADVAIMQITWASPRKRTGCPDEWPSRYMVNRGPWAGDRLDVAEADFDRQGHEWKDVSDKVARRLFRLWRTTSSDEDMNGYVRDRSVLSRSTDVENPFPRLPHELVHRIFTFCAEANNTDAATLIRVASWTRAQLTPILYRAVTIPVRYQGHIFKDVFKQNPTLGHHIHQLCIPALEEELAINLPNLNVLFTGEIYEPWWLNRWPTPKYIMFGKKFSDESFRFPSVTHPILRNVTHLLVNCEDLPTLKDLSLFHAKLMPYLTRLAVRYAPSRSIFTGQTRDAVVDDYPQFVAQILECKALEYVMIFYDRAGFQYLDNSWDTIVKINDHRLLARRALREEEYDNIVNGSSMFWENAPNQCKDWREDVHKLLPEVLEPRTEDDCTIA</sequence>
<reference evidence="1" key="1">
    <citation type="submission" date="2022-09" db="EMBL/GenBank/DDBJ databases">
        <title>A Global Phylogenomic Analysis of the Shiitake Genus Lentinula.</title>
        <authorList>
            <consortium name="DOE Joint Genome Institute"/>
            <person name="Sierra-Patev S."/>
            <person name="Min B."/>
            <person name="Naranjo-Ortiz M."/>
            <person name="Looney B."/>
            <person name="Konkel Z."/>
            <person name="Slot J.C."/>
            <person name="Sakamoto Y."/>
            <person name="Steenwyk J.L."/>
            <person name="Rokas A."/>
            <person name="Carro J."/>
            <person name="Camarero S."/>
            <person name="Ferreira P."/>
            <person name="Molpeceres G."/>
            <person name="Ruiz-Duenas F.J."/>
            <person name="Serrano A."/>
            <person name="Henrissat B."/>
            <person name="Drula E."/>
            <person name="Hughes K.W."/>
            <person name="Mata J.L."/>
            <person name="Ishikawa N.K."/>
            <person name="Vargas-Isla R."/>
            <person name="Ushijima S."/>
            <person name="Smith C.A."/>
            <person name="Ahrendt S."/>
            <person name="Andreopoulos W."/>
            <person name="He G."/>
            <person name="Labutti K."/>
            <person name="Lipzen A."/>
            <person name="Ng V."/>
            <person name="Riley R."/>
            <person name="Sandor L."/>
            <person name="Barry K."/>
            <person name="Martinez A.T."/>
            <person name="Xiao Y."/>
            <person name="Gibbons J.G."/>
            <person name="Terashima K."/>
            <person name="Grigoriev I.V."/>
            <person name="Hibbett D.S."/>
        </authorList>
    </citation>
    <scope>NUCLEOTIDE SEQUENCE</scope>
    <source>
        <strain evidence="1">TMI1499</strain>
    </source>
</reference>
<gene>
    <name evidence="1" type="ORF">F5876DRAFT_74438</name>
</gene>
<evidence type="ECO:0000313" key="1">
    <source>
        <dbReference type="EMBL" id="KAJ3812845.1"/>
    </source>
</evidence>
<protein>
    <submittedName>
        <fullName evidence="1">Uncharacterized protein</fullName>
    </submittedName>
</protein>
<evidence type="ECO:0000313" key="2">
    <source>
        <dbReference type="Proteomes" id="UP001163835"/>
    </source>
</evidence>
<proteinExistence type="predicted"/>
<organism evidence="1 2">
    <name type="scientific">Lentinula aff. lateritia</name>
    <dbReference type="NCBI Taxonomy" id="2804960"/>
    <lineage>
        <taxon>Eukaryota</taxon>
        <taxon>Fungi</taxon>
        <taxon>Dikarya</taxon>
        <taxon>Basidiomycota</taxon>
        <taxon>Agaricomycotina</taxon>
        <taxon>Agaricomycetes</taxon>
        <taxon>Agaricomycetidae</taxon>
        <taxon>Agaricales</taxon>
        <taxon>Marasmiineae</taxon>
        <taxon>Omphalotaceae</taxon>
        <taxon>Lentinula</taxon>
    </lineage>
</organism>
<accession>A0ACC1U755</accession>